<gene>
    <name evidence="1" type="ORF">HV077_25370</name>
</gene>
<accession>A0A7W3D9R5</accession>
<comment type="caution">
    <text evidence="1">The sequence shown here is derived from an EMBL/GenBank/DDBJ whole genome shotgun (WGS) entry which is preliminary data.</text>
</comment>
<protein>
    <submittedName>
        <fullName evidence="1">Uncharacterized protein</fullName>
    </submittedName>
</protein>
<dbReference type="Proteomes" id="UP000591803">
    <property type="component" value="Unassembled WGS sequence"/>
</dbReference>
<sequence>MKSKMIPFTVKNFLKSKSCKKMTASAKALCNAFGTSALLALASALAEAVEPTTKNKKINTMHEYFFLYYHPSEYKGLFNS</sequence>
<proteinExistence type="predicted"/>
<keyword evidence="1" id="KW-0614">Plasmid</keyword>
<evidence type="ECO:0000313" key="2">
    <source>
        <dbReference type="Proteomes" id="UP000591803"/>
    </source>
</evidence>
<geneLocation type="plasmid" evidence="1">
    <name>pRHBSTW-00116_2</name>
</geneLocation>
<evidence type="ECO:0000313" key="1">
    <source>
        <dbReference type="EMBL" id="MBA8065625.1"/>
    </source>
</evidence>
<dbReference type="EMBL" id="JABXRI010000002">
    <property type="protein sequence ID" value="MBA8065625.1"/>
    <property type="molecule type" value="Genomic_DNA"/>
</dbReference>
<reference evidence="1 2" key="1">
    <citation type="submission" date="2020-06" db="EMBL/GenBank/DDBJ databases">
        <title>REHAB project genomes.</title>
        <authorList>
            <person name="Shaw L.P."/>
        </authorList>
    </citation>
    <scope>NUCLEOTIDE SEQUENCE [LARGE SCALE GENOMIC DNA]</scope>
    <source>
        <strain evidence="1 2">RHBSTW-00116</strain>
        <plasmid evidence="1">pRHBSTW-00116_2</plasmid>
    </source>
</reference>
<organism evidence="1 2">
    <name type="scientific">Citrobacter freundii</name>
    <dbReference type="NCBI Taxonomy" id="546"/>
    <lineage>
        <taxon>Bacteria</taxon>
        <taxon>Pseudomonadati</taxon>
        <taxon>Pseudomonadota</taxon>
        <taxon>Gammaproteobacteria</taxon>
        <taxon>Enterobacterales</taxon>
        <taxon>Enterobacteriaceae</taxon>
        <taxon>Citrobacter</taxon>
        <taxon>Citrobacter freundii complex</taxon>
    </lineage>
</organism>
<name>A0A7W3D9R5_CITFR</name>
<dbReference type="AlphaFoldDB" id="A0A7W3D9R5"/>